<feature type="compositionally biased region" description="Basic and acidic residues" evidence="3">
    <location>
        <begin position="122"/>
        <end position="131"/>
    </location>
</feature>
<organism evidence="5">
    <name type="scientific">Attheya septentrionalis</name>
    <dbReference type="NCBI Taxonomy" id="420275"/>
    <lineage>
        <taxon>Eukaryota</taxon>
        <taxon>Sar</taxon>
        <taxon>Stramenopiles</taxon>
        <taxon>Ochrophyta</taxon>
        <taxon>Bacillariophyta</taxon>
        <taxon>Coscinodiscophyceae</taxon>
        <taxon>Chaetocerotophycidae</taxon>
        <taxon>Chaetocerotales</taxon>
        <taxon>Attheyaceae</taxon>
        <taxon>Attheya</taxon>
    </lineage>
</organism>
<gene>
    <name evidence="5" type="ORF">ASEP1449_LOCUS8468</name>
</gene>
<dbReference type="CDD" id="cd00024">
    <property type="entry name" value="CD_CSD"/>
    <property type="match status" value="1"/>
</dbReference>
<feature type="compositionally biased region" description="Basic and acidic residues" evidence="3">
    <location>
        <begin position="141"/>
        <end position="151"/>
    </location>
</feature>
<evidence type="ECO:0000256" key="2">
    <source>
        <dbReference type="ARBA" id="ARBA00023242"/>
    </source>
</evidence>
<dbReference type="AlphaFoldDB" id="A0A7S2UFR5"/>
<proteinExistence type="predicted"/>
<feature type="compositionally biased region" description="Polar residues" evidence="3">
    <location>
        <begin position="152"/>
        <end position="161"/>
    </location>
</feature>
<dbReference type="PROSITE" id="PS50013">
    <property type="entry name" value="CHROMO_2"/>
    <property type="match status" value="1"/>
</dbReference>
<dbReference type="SUPFAM" id="SSF54160">
    <property type="entry name" value="Chromo domain-like"/>
    <property type="match status" value="1"/>
</dbReference>
<dbReference type="SMART" id="SM00298">
    <property type="entry name" value="CHROMO"/>
    <property type="match status" value="1"/>
</dbReference>
<feature type="compositionally biased region" description="Basic and acidic residues" evidence="3">
    <location>
        <begin position="13"/>
        <end position="24"/>
    </location>
</feature>
<protein>
    <recommendedName>
        <fullName evidence="4">Chromo domain-containing protein</fullName>
    </recommendedName>
</protein>
<dbReference type="GO" id="GO:0005634">
    <property type="term" value="C:nucleus"/>
    <property type="evidence" value="ECO:0007669"/>
    <property type="project" value="UniProtKB-SubCell"/>
</dbReference>
<dbReference type="InterPro" id="IPR016197">
    <property type="entry name" value="Chromo-like_dom_sf"/>
</dbReference>
<reference evidence="5" key="1">
    <citation type="submission" date="2021-01" db="EMBL/GenBank/DDBJ databases">
        <authorList>
            <person name="Corre E."/>
            <person name="Pelletier E."/>
            <person name="Niang G."/>
            <person name="Scheremetjew M."/>
            <person name="Finn R."/>
            <person name="Kale V."/>
            <person name="Holt S."/>
            <person name="Cochrane G."/>
            <person name="Meng A."/>
            <person name="Brown T."/>
            <person name="Cohen L."/>
        </authorList>
    </citation>
    <scope>NUCLEOTIDE SEQUENCE</scope>
    <source>
        <strain evidence="5">CCMP2084</strain>
    </source>
</reference>
<dbReference type="Gene3D" id="2.60.120.650">
    <property type="entry name" value="Cupin"/>
    <property type="match status" value="1"/>
</dbReference>
<evidence type="ECO:0000313" key="5">
    <source>
        <dbReference type="EMBL" id="CAD9816636.1"/>
    </source>
</evidence>
<feature type="region of interest" description="Disordered" evidence="3">
    <location>
        <begin position="1"/>
        <end position="33"/>
    </location>
</feature>
<comment type="subcellular location">
    <subcellularLocation>
        <location evidence="1">Nucleus</location>
    </subcellularLocation>
</comment>
<dbReference type="EMBL" id="HBHQ01012697">
    <property type="protein sequence ID" value="CAD9816636.1"/>
    <property type="molecule type" value="Transcribed_RNA"/>
</dbReference>
<keyword evidence="2" id="KW-0539">Nucleus</keyword>
<feature type="domain" description="Chromo" evidence="4">
    <location>
        <begin position="49"/>
        <end position="109"/>
    </location>
</feature>
<name>A0A7S2UFR5_9STRA</name>
<dbReference type="InterPro" id="IPR023780">
    <property type="entry name" value="Chromo_domain"/>
</dbReference>
<sequence>MHRQRHRQLQSDNCRRGSADERESGWNWNKKKKEPPIDEGAQVVCESFYEVAAVLGRRMRRGKSEYFIRWKGCDESQNTWEPAENLCDTALSDALQFARREKRRLQQMEQDERRLGLLSDEDTTKQEKNTTSKDNAPDAPPLHEKHDETQSKEVVSVTSSVNDEKELQEESSGDDMWNWNDTTERKFQSVERIHVNDPDAANKTKEARVNGIPVVLVGHVGWVNFAKQWLYKQNQNTTLPEVENSKKDGTSCCSDLKQMEKDVESSIRSGPDEEKDLDLTDGLYQLDMKRLMDGIGMEDVPVVRRDDTETAVHGVIKASKYLDACWPSAIDSKPVAKLFLEKWQFPLSDTAGRLLCHKSNPLPPDVLGEDLLKHWLNLEQCKEENPLQYLSMGREETEFSCKLQVNQGGLDRTMAPIVGQKEYILVHRVDGTNCMYHLDAQVGDDLDTYPLLAQARMWKTTVEPGEILLLPHGTHFQCRNLVPCLEYVRLHLDSVNLLPFLQSMMDGDAPELDHSGILWNCTRRLIQKMDHFVNDTQSRVKSKPPRRVPPICKEIIQTVHCLRSLRHIVQEVARRDAVRKAVKVGVNCHQSSSMLTPLSFDTTTKKTDAKIAPDWNVLVQDLDLCLHEFRYRRLEKIPILRHQKIKALNNPLPAAVIQQEAETVMVHNDTKNENNFAPVVAYDTDLENGYMSLPKLGGSTALHQVVDPQSLQQGDVVRVQLGKRHAKGWILSVEPNVHAAYISYEDYPSLYDEFQPCELLRKPSAWGIHAEIPQDSVKPGMVVMNKEEDRGIVQHVACETLYKVKVDVCRRQIERWFSVRSIFRIEEPKNTVATVGEVSAT</sequence>
<evidence type="ECO:0000259" key="4">
    <source>
        <dbReference type="PROSITE" id="PS50013"/>
    </source>
</evidence>
<feature type="region of interest" description="Disordered" evidence="3">
    <location>
        <begin position="108"/>
        <end position="179"/>
    </location>
</feature>
<accession>A0A7S2UFR5</accession>
<dbReference type="InterPro" id="IPR051219">
    <property type="entry name" value="Heterochromatin_chromo-domain"/>
</dbReference>
<dbReference type="InterPro" id="IPR000953">
    <property type="entry name" value="Chromo/chromo_shadow_dom"/>
</dbReference>
<evidence type="ECO:0000256" key="1">
    <source>
        <dbReference type="ARBA" id="ARBA00004123"/>
    </source>
</evidence>
<dbReference type="Pfam" id="PF00385">
    <property type="entry name" value="Chromo"/>
    <property type="match status" value="1"/>
</dbReference>
<dbReference type="PANTHER" id="PTHR22812">
    <property type="entry name" value="CHROMOBOX PROTEIN"/>
    <property type="match status" value="1"/>
</dbReference>
<dbReference type="Gene3D" id="2.40.50.40">
    <property type="match status" value="1"/>
</dbReference>
<evidence type="ECO:0000256" key="3">
    <source>
        <dbReference type="SAM" id="MobiDB-lite"/>
    </source>
</evidence>